<gene>
    <name evidence="1" type="ORF">MELIAE_LOCUS6206</name>
</gene>
<evidence type="ECO:0000313" key="2">
    <source>
        <dbReference type="Proteomes" id="UP001154078"/>
    </source>
</evidence>
<dbReference type="InterPro" id="IPR036397">
    <property type="entry name" value="RNaseH_sf"/>
</dbReference>
<reference evidence="1" key="1">
    <citation type="submission" date="2021-12" db="EMBL/GenBank/DDBJ databases">
        <authorList>
            <person name="King R."/>
        </authorList>
    </citation>
    <scope>NUCLEOTIDE SEQUENCE</scope>
</reference>
<protein>
    <submittedName>
        <fullName evidence="1">Uncharacterized protein</fullName>
    </submittedName>
</protein>
<dbReference type="Proteomes" id="UP001154078">
    <property type="component" value="Chromosome 4"/>
</dbReference>
<name>A0A9P0B490_BRAAE</name>
<dbReference type="OrthoDB" id="6818839at2759"/>
<sequence length="115" mass="13017">MSKNNHKCYGYPLPAKSIHSSTEALNSIENDPNFLEMKIPTSPKAKKEVMSKSSMYLKFKLLTIMTTLSNGFFIRAETALSIKTFFAECNIPVLDHPPNLPDKAPCDFYLFPKLK</sequence>
<evidence type="ECO:0000313" key="1">
    <source>
        <dbReference type="EMBL" id="CAH0554667.1"/>
    </source>
</evidence>
<dbReference type="EMBL" id="OV121135">
    <property type="protein sequence ID" value="CAH0554667.1"/>
    <property type="molecule type" value="Genomic_DNA"/>
</dbReference>
<keyword evidence="2" id="KW-1185">Reference proteome</keyword>
<proteinExistence type="predicted"/>
<organism evidence="1 2">
    <name type="scientific">Brassicogethes aeneus</name>
    <name type="common">Rape pollen beetle</name>
    <name type="synonym">Meligethes aeneus</name>
    <dbReference type="NCBI Taxonomy" id="1431903"/>
    <lineage>
        <taxon>Eukaryota</taxon>
        <taxon>Metazoa</taxon>
        <taxon>Ecdysozoa</taxon>
        <taxon>Arthropoda</taxon>
        <taxon>Hexapoda</taxon>
        <taxon>Insecta</taxon>
        <taxon>Pterygota</taxon>
        <taxon>Neoptera</taxon>
        <taxon>Endopterygota</taxon>
        <taxon>Coleoptera</taxon>
        <taxon>Polyphaga</taxon>
        <taxon>Cucujiformia</taxon>
        <taxon>Nitidulidae</taxon>
        <taxon>Meligethinae</taxon>
        <taxon>Brassicogethes</taxon>
    </lineage>
</organism>
<dbReference type="AlphaFoldDB" id="A0A9P0B490"/>
<dbReference type="GO" id="GO:0003676">
    <property type="term" value="F:nucleic acid binding"/>
    <property type="evidence" value="ECO:0007669"/>
    <property type="project" value="InterPro"/>
</dbReference>
<accession>A0A9P0B490</accession>
<dbReference type="Gene3D" id="3.30.420.10">
    <property type="entry name" value="Ribonuclease H-like superfamily/Ribonuclease H"/>
    <property type="match status" value="1"/>
</dbReference>